<gene>
    <name evidence="1" type="ORF">ABTW24_02005</name>
    <name evidence="2" type="ORF">NCTC11429_00925</name>
</gene>
<name>A0A4U9UF90_9SPHI</name>
<reference evidence="1 4" key="2">
    <citation type="submission" date="2024-06" db="EMBL/GenBank/DDBJ databases">
        <title>Soil Sphingobacterium thalpophilum.</title>
        <authorList>
            <person name="Yang J."/>
            <person name="Li J."/>
        </authorList>
    </citation>
    <scope>NUCLEOTIDE SEQUENCE [LARGE SCALE GENOMIC DNA]</scope>
    <source>
        <strain evidence="1 4">22g91tb</strain>
    </source>
</reference>
<organism evidence="2 3">
    <name type="scientific">Sphingobacterium thalpophilum</name>
    <dbReference type="NCBI Taxonomy" id="259"/>
    <lineage>
        <taxon>Bacteria</taxon>
        <taxon>Pseudomonadati</taxon>
        <taxon>Bacteroidota</taxon>
        <taxon>Sphingobacteriia</taxon>
        <taxon>Sphingobacteriales</taxon>
        <taxon>Sphingobacteriaceae</taxon>
        <taxon>Sphingobacterium</taxon>
    </lineage>
</organism>
<dbReference type="STRING" id="1123265.GCA_000686625_02827"/>
<dbReference type="Proteomes" id="UP000308196">
    <property type="component" value="Chromosome"/>
</dbReference>
<protein>
    <submittedName>
        <fullName evidence="2">Uncharacterized protein</fullName>
    </submittedName>
</protein>
<evidence type="ECO:0000313" key="4">
    <source>
        <dbReference type="Proteomes" id="UP001566204"/>
    </source>
</evidence>
<evidence type="ECO:0000313" key="1">
    <source>
        <dbReference type="EMBL" id="MEZ0450365.1"/>
    </source>
</evidence>
<sequence>MGLSYKKDVLLNWIEEIGKFLRIWTEGHHALTEADDPAVFDTAYQKFFEKDRIHFLQLAESDLIAYVKAELQPQQLRPLALTLLFDGMQAKPDEQKNLLGKAKLLLNLAMTETASFDFQDYQYLALIDSKLNNS</sequence>
<dbReference type="EMBL" id="JBEOQB010000001">
    <property type="protein sequence ID" value="MEZ0450365.1"/>
    <property type="molecule type" value="Genomic_DNA"/>
</dbReference>
<evidence type="ECO:0000313" key="3">
    <source>
        <dbReference type="Proteomes" id="UP000308196"/>
    </source>
</evidence>
<keyword evidence="4" id="KW-1185">Reference proteome</keyword>
<dbReference type="GeneID" id="78461709"/>
<dbReference type="AlphaFoldDB" id="A0A4U9UF90"/>
<dbReference type="KEGG" id="stha:NCTC11429_00925"/>
<dbReference type="RefSeq" id="WP_028072428.1">
    <property type="nucleotide sequence ID" value="NZ_CP141191.1"/>
</dbReference>
<dbReference type="EMBL" id="LR590484">
    <property type="protein sequence ID" value="VTR31980.1"/>
    <property type="molecule type" value="Genomic_DNA"/>
</dbReference>
<proteinExistence type="predicted"/>
<reference evidence="2 3" key="1">
    <citation type="submission" date="2019-05" db="EMBL/GenBank/DDBJ databases">
        <authorList>
            <consortium name="Pathogen Informatics"/>
        </authorList>
    </citation>
    <scope>NUCLEOTIDE SEQUENCE [LARGE SCALE GENOMIC DNA]</scope>
    <source>
        <strain evidence="2 3">NCTC11429</strain>
    </source>
</reference>
<accession>A0A4U9UF90</accession>
<dbReference type="Proteomes" id="UP001566204">
    <property type="component" value="Unassembled WGS sequence"/>
</dbReference>
<evidence type="ECO:0000313" key="2">
    <source>
        <dbReference type="EMBL" id="VTR31980.1"/>
    </source>
</evidence>